<feature type="domain" description="Protein kinase" evidence="16">
    <location>
        <begin position="1"/>
        <end position="270"/>
    </location>
</feature>
<dbReference type="SMART" id="SM00220">
    <property type="entry name" value="S_TKc"/>
    <property type="match status" value="1"/>
</dbReference>
<dbReference type="SUPFAM" id="SSF47384">
    <property type="entry name" value="Homodimeric domain of signal transducing histidine kinase"/>
    <property type="match status" value="1"/>
</dbReference>
<dbReference type="EC" id="2.7.13.3" evidence="3"/>
<dbReference type="InterPro" id="IPR000719">
    <property type="entry name" value="Prot_kinase_dom"/>
</dbReference>
<feature type="region of interest" description="Disordered" evidence="15">
    <location>
        <begin position="1710"/>
        <end position="1767"/>
    </location>
</feature>
<dbReference type="InterPro" id="IPR011009">
    <property type="entry name" value="Kinase-like_dom_sf"/>
</dbReference>
<dbReference type="InterPro" id="IPR029016">
    <property type="entry name" value="GAF-like_dom_sf"/>
</dbReference>
<keyword evidence="7" id="KW-0547">Nucleotide-binding</keyword>
<dbReference type="FunFam" id="3.30.565.10:FF:000010">
    <property type="entry name" value="Sensor histidine kinase RcsC"/>
    <property type="match status" value="1"/>
</dbReference>
<dbReference type="InterPro" id="IPR036097">
    <property type="entry name" value="HisK_dim/P_sf"/>
</dbReference>
<reference evidence="19 20" key="1">
    <citation type="submission" date="2019-08" db="EMBL/GenBank/DDBJ databases">
        <title>Deep-cultivation of Planctomycetes and their phenomic and genomic characterization uncovers novel biology.</title>
        <authorList>
            <person name="Wiegand S."/>
            <person name="Jogler M."/>
            <person name="Boedeker C."/>
            <person name="Pinto D."/>
            <person name="Vollmers J."/>
            <person name="Rivas-Marin E."/>
            <person name="Kohn T."/>
            <person name="Peeters S.H."/>
            <person name="Heuer A."/>
            <person name="Rast P."/>
            <person name="Oberbeckmann S."/>
            <person name="Bunk B."/>
            <person name="Jeske O."/>
            <person name="Meyerdierks A."/>
            <person name="Storesund J.E."/>
            <person name="Kallscheuer N."/>
            <person name="Luecker S."/>
            <person name="Lage O.M."/>
            <person name="Pohl T."/>
            <person name="Merkel B.J."/>
            <person name="Hornburger P."/>
            <person name="Mueller R.-W."/>
            <person name="Bruemmer F."/>
            <person name="Labrenz M."/>
            <person name="Spormann A.M."/>
            <person name="Op den Camp H."/>
            <person name="Overmann J."/>
            <person name="Amann R."/>
            <person name="Jetten M.S.M."/>
            <person name="Mascher T."/>
            <person name="Medema M.H."/>
            <person name="Devos D.P."/>
            <person name="Kaster A.-K."/>
            <person name="Ovreas L."/>
            <person name="Rohde M."/>
            <person name="Galperin M.Y."/>
            <person name="Jogler C."/>
        </authorList>
    </citation>
    <scope>NUCLEOTIDE SEQUENCE [LARGE SCALE GENOMIC DNA]</scope>
    <source>
        <strain evidence="19 20">UC8</strain>
    </source>
</reference>
<evidence type="ECO:0000256" key="5">
    <source>
        <dbReference type="ARBA" id="ARBA00022679"/>
    </source>
</evidence>
<evidence type="ECO:0000256" key="14">
    <source>
        <dbReference type="SAM" id="Coils"/>
    </source>
</evidence>
<dbReference type="Pfam" id="PF00072">
    <property type="entry name" value="Response_reg"/>
    <property type="match status" value="1"/>
</dbReference>
<keyword evidence="8" id="KW-0418">Kinase</keyword>
<dbReference type="InterPro" id="IPR001789">
    <property type="entry name" value="Sig_transdc_resp-reg_receiver"/>
</dbReference>
<dbReference type="SMART" id="SM00448">
    <property type="entry name" value="REC"/>
    <property type="match status" value="1"/>
</dbReference>
<dbReference type="Gene3D" id="1.10.287.130">
    <property type="match status" value="1"/>
</dbReference>
<dbReference type="InterPro" id="IPR005467">
    <property type="entry name" value="His_kinase_dom"/>
</dbReference>
<dbReference type="Gene3D" id="1.10.510.10">
    <property type="entry name" value="Transferase(Phosphotransferase) domain 1"/>
    <property type="match status" value="1"/>
</dbReference>
<dbReference type="PROSITE" id="PS50109">
    <property type="entry name" value="HIS_KIN"/>
    <property type="match status" value="1"/>
</dbReference>
<dbReference type="OrthoDB" id="9762493at2"/>
<dbReference type="InterPro" id="IPR011006">
    <property type="entry name" value="CheY-like_superfamily"/>
</dbReference>
<dbReference type="GO" id="GO:0005524">
    <property type="term" value="F:ATP binding"/>
    <property type="evidence" value="ECO:0007669"/>
    <property type="project" value="UniProtKB-KW"/>
</dbReference>
<evidence type="ECO:0000313" key="19">
    <source>
        <dbReference type="EMBL" id="QEG43013.1"/>
    </source>
</evidence>
<keyword evidence="9" id="KW-0067">ATP-binding</keyword>
<feature type="domain" description="Response regulatory" evidence="18">
    <location>
        <begin position="1775"/>
        <end position="1892"/>
    </location>
</feature>
<keyword evidence="12" id="KW-0472">Membrane</keyword>
<feature type="compositionally biased region" description="Pro residues" evidence="15">
    <location>
        <begin position="1716"/>
        <end position="1731"/>
    </location>
</feature>
<proteinExistence type="predicted"/>
<dbReference type="Pfam" id="PF13191">
    <property type="entry name" value="AAA_16"/>
    <property type="match status" value="1"/>
</dbReference>
<comment type="subcellular location">
    <subcellularLocation>
        <location evidence="2">Membrane</location>
    </subcellularLocation>
</comment>
<evidence type="ECO:0000256" key="7">
    <source>
        <dbReference type="ARBA" id="ARBA00022741"/>
    </source>
</evidence>
<dbReference type="PANTHER" id="PTHR45339">
    <property type="entry name" value="HYBRID SIGNAL TRANSDUCTION HISTIDINE KINASE J"/>
    <property type="match status" value="1"/>
</dbReference>
<accession>A0A5B9R8N5</accession>
<dbReference type="Proteomes" id="UP000325286">
    <property type="component" value="Chromosome"/>
</dbReference>
<comment type="catalytic activity">
    <reaction evidence="1">
        <text>ATP + protein L-histidine = ADP + protein N-phospho-L-histidine.</text>
        <dbReference type="EC" id="2.7.13.3"/>
    </reaction>
</comment>
<dbReference type="SUPFAM" id="SSF48452">
    <property type="entry name" value="TPR-like"/>
    <property type="match status" value="2"/>
</dbReference>
<dbReference type="CDD" id="cd00082">
    <property type="entry name" value="HisKA"/>
    <property type="match status" value="1"/>
</dbReference>
<evidence type="ECO:0000256" key="9">
    <source>
        <dbReference type="ARBA" id="ARBA00022840"/>
    </source>
</evidence>
<keyword evidence="5 19" id="KW-0808">Transferase</keyword>
<dbReference type="SUPFAM" id="SSF55781">
    <property type="entry name" value="GAF domain-like"/>
    <property type="match status" value="1"/>
</dbReference>
<evidence type="ECO:0000256" key="13">
    <source>
        <dbReference type="PROSITE-ProRule" id="PRU00169"/>
    </source>
</evidence>
<evidence type="ECO:0000256" key="1">
    <source>
        <dbReference type="ARBA" id="ARBA00000085"/>
    </source>
</evidence>
<keyword evidence="14" id="KW-0175">Coiled coil</keyword>
<evidence type="ECO:0000256" key="12">
    <source>
        <dbReference type="ARBA" id="ARBA00023136"/>
    </source>
</evidence>
<feature type="coiled-coil region" evidence="14">
    <location>
        <begin position="1429"/>
        <end position="1456"/>
    </location>
</feature>
<dbReference type="Pfam" id="PF02518">
    <property type="entry name" value="HATPase_c"/>
    <property type="match status" value="1"/>
</dbReference>
<keyword evidence="11" id="KW-0902">Two-component regulatory system</keyword>
<keyword evidence="6" id="KW-0812">Transmembrane</keyword>
<evidence type="ECO:0000256" key="10">
    <source>
        <dbReference type="ARBA" id="ARBA00022989"/>
    </source>
</evidence>
<dbReference type="SMART" id="SM00028">
    <property type="entry name" value="TPR"/>
    <property type="match status" value="3"/>
</dbReference>
<dbReference type="Gene3D" id="3.40.50.2300">
    <property type="match status" value="1"/>
</dbReference>
<dbReference type="SUPFAM" id="SSF52172">
    <property type="entry name" value="CheY-like"/>
    <property type="match status" value="1"/>
</dbReference>
<dbReference type="PROSITE" id="PS50110">
    <property type="entry name" value="RESPONSE_REGULATORY"/>
    <property type="match status" value="1"/>
</dbReference>
<evidence type="ECO:0000256" key="2">
    <source>
        <dbReference type="ARBA" id="ARBA00004370"/>
    </source>
</evidence>
<sequence>MPVTDAPFELRGYRITSAAQRRGLLTICSLESTPEGRAFLAESLQASDCSPRLFERVRSSWRNQQGEQPLGCVKQVELQESDQRLTRVMAPAEGAALETQIFSRRFAVDDTLQTAISLVTCLVDWHRLKRIHGRLCGQSIYRDDHNRVELQAAAVDGLSPAPDFLSLDVADVVFHSPETSGSLKREIGPASDLYSVGVVLYGMLTGRPPLQAVNASHYLDRQLCVEAPRLRESDVAASQALDDIVARLLRRDPRDRYQTAAALLDDLQRVRTAEQQSPGSAAFAIGTQDIREKLTEATLVGRDSQLQTVQRSAEQVRAGAARFHVISGDELIGRRNFLDELSLRLRAQGLAVFRGGGWASNQPRPLQSLEAIIAGIAERCEQEAQFGARLADSMQLHTQTLSSLFPALAGSWPASQTSSGPDAYGTQRAEQALEALFLALSRETGGVALLFDNLEQADPLTRAVLASLADRVGQQQAGHLLCVVSQQSTDSPLIEAGSVSLHLGPLSAAALSLHLESTAGQLSESVKQMIVDASEGSPARASAILGRMIENGTVRPGVQGWQGSASLAEALRGDESIAELLQRQVEGLTPQATHLLASAAVLGRHFELRSLTYVAEVQYLDALEVATDALSRGLIWRDARPDGFQFAHDQIHEQLCETLDADEQKRLHLRAARYIEQQDADNVFALARHYHLAGQREQALHWSLAAADEARQKYDLPVALDQLEIAKRSVDLTDRQCGLRIAAGLGEIHLLTGRYDEAEACLHVALLMAEEPLQAANIQQQIGELAFKRGRFAEAAVDFERALASLGICVPYTTGGMLMFLLWQVARQGLHSLLPTRWIARRGSLGAIDRLRLQVLSRLSRVYWFSRNRLWTLGNHLRSLNVAETFEQSESLAAVYSEHGPVMSLLCWYGRAHRFLDQSYAIREARGDAWGRGQTTHYRSVVLLAECRFEDAIAATKKAVQLLRQTGDVWEMNMARYQGANALYRLGRLTEATEMAAEMFYSGRKIGDLQATGISLDVWARSSPQTLPLEIVEEEASRDRPDSQSHAQTQLAYAVKLLHHQRLEEGIEVLQGAIERSRKSGHQNTYISPCYAWLATAQRLRLEATEHRDGRRLQSRLQAARQSARKALRIAKHFPADLAHAYREQAILEAIAGHLRRSRRAAHASLNAARRYHQPLDELEALRLLSTLQSQHPRPHGGLSKSLQHRLEQLESKFSPHSPVDPEFESGSSNLSLADRFVTVLQFGRRIAQALSADVVFSETSEAARRLLRGQHIHFISVRHGADPIVLGPHRVSRGDEGIQQRIDRDRSLILSALQRETATCRERGDDSSSSTTAIARAPAANTLAASTSGLAAPIAVRGEIVAVLLATHDELGDLFGDDELRIANFVCTLAGAALENADGFLQLQQMNETLEQRVRERTQAAEDRAGQLADSNRQLRRTEEQLRDAIAKANAASEAKSRFLATMSHEIRTPLNGILGMSRLAQQAPAGDRQEGYLATLEESGQSLLTLINDLLDFSKLEAGKVELERIAIDPEQLLGEVSRLMSASAWHRNVQLSYTIDPDLPPAFWGDPARLRQILINLVGNAIKFTEQGTISISARAVTPLRPTVAIGSSTPQRPAKPACQGIPGNVFPHELWIAVQDTGIGIPADKQERIFESFSQADSSTTRRYGGTGLGLAICRELAAVMGGWIDLHSQVGVGSTFTLRLPLQPAEESEPVAPPAPPTIQLPPPPAVNARRPTDPNQRTNPDKPAHAATPTADESPTADDSLTAARSATRILVAEDGLINQEVIIGILQMQGYQVLLANDGLEAVERSQTAAIDLCLMDVDMPNLDGIEATKRIRQHEAEGARLPIIAMTAHSSQQIGTACREAGMDAHLSKPIQPDALFAAIERFTTQTPAVASIREDFDFQPAHDAQNRI</sequence>
<evidence type="ECO:0000259" key="16">
    <source>
        <dbReference type="PROSITE" id="PS50011"/>
    </source>
</evidence>
<keyword evidence="10" id="KW-1133">Transmembrane helix</keyword>
<organism evidence="19 20">
    <name type="scientific">Roseimaritima ulvae</name>
    <dbReference type="NCBI Taxonomy" id="980254"/>
    <lineage>
        <taxon>Bacteria</taxon>
        <taxon>Pseudomonadati</taxon>
        <taxon>Planctomycetota</taxon>
        <taxon>Planctomycetia</taxon>
        <taxon>Pirellulales</taxon>
        <taxon>Pirellulaceae</taxon>
        <taxon>Roseimaritima</taxon>
    </lineage>
</organism>
<dbReference type="KEGG" id="rul:UC8_50560"/>
<evidence type="ECO:0000259" key="18">
    <source>
        <dbReference type="PROSITE" id="PS50110"/>
    </source>
</evidence>
<dbReference type="FunFam" id="1.10.287.130:FF:000004">
    <property type="entry name" value="Ethylene receptor 1"/>
    <property type="match status" value="1"/>
</dbReference>
<dbReference type="PRINTS" id="PR00344">
    <property type="entry name" value="BCTRLSENSOR"/>
</dbReference>
<evidence type="ECO:0000256" key="15">
    <source>
        <dbReference type="SAM" id="MobiDB-lite"/>
    </source>
</evidence>
<dbReference type="GO" id="GO:0016020">
    <property type="term" value="C:membrane"/>
    <property type="evidence" value="ECO:0007669"/>
    <property type="project" value="UniProtKB-SubCell"/>
</dbReference>
<evidence type="ECO:0000259" key="17">
    <source>
        <dbReference type="PROSITE" id="PS50109"/>
    </source>
</evidence>
<protein>
    <recommendedName>
        <fullName evidence="3">histidine kinase</fullName>
        <ecNumber evidence="3">2.7.13.3</ecNumber>
    </recommendedName>
</protein>
<feature type="domain" description="Histidine kinase" evidence="17">
    <location>
        <begin position="1463"/>
        <end position="1709"/>
    </location>
</feature>
<dbReference type="InterPro" id="IPR003661">
    <property type="entry name" value="HisK_dim/P_dom"/>
</dbReference>
<dbReference type="Gene3D" id="3.30.450.40">
    <property type="match status" value="1"/>
</dbReference>
<evidence type="ECO:0000256" key="4">
    <source>
        <dbReference type="ARBA" id="ARBA00022553"/>
    </source>
</evidence>
<dbReference type="PROSITE" id="PS50011">
    <property type="entry name" value="PROTEIN_KINASE_DOM"/>
    <property type="match status" value="1"/>
</dbReference>
<dbReference type="CDD" id="cd16922">
    <property type="entry name" value="HATPase_EvgS-ArcB-TorS-like"/>
    <property type="match status" value="1"/>
</dbReference>
<dbReference type="InterPro" id="IPR036890">
    <property type="entry name" value="HATPase_C_sf"/>
</dbReference>
<dbReference type="InterPro" id="IPR011990">
    <property type="entry name" value="TPR-like_helical_dom_sf"/>
</dbReference>
<evidence type="ECO:0000256" key="11">
    <source>
        <dbReference type="ARBA" id="ARBA00023012"/>
    </source>
</evidence>
<dbReference type="GO" id="GO:0000155">
    <property type="term" value="F:phosphorelay sensor kinase activity"/>
    <property type="evidence" value="ECO:0007669"/>
    <property type="project" value="InterPro"/>
</dbReference>
<dbReference type="InterPro" id="IPR004358">
    <property type="entry name" value="Sig_transdc_His_kin-like_C"/>
</dbReference>
<dbReference type="PANTHER" id="PTHR45339:SF1">
    <property type="entry name" value="HYBRID SIGNAL TRANSDUCTION HISTIDINE KINASE J"/>
    <property type="match status" value="1"/>
</dbReference>
<dbReference type="SUPFAM" id="SSF56112">
    <property type="entry name" value="Protein kinase-like (PK-like)"/>
    <property type="match status" value="1"/>
</dbReference>
<dbReference type="Pfam" id="PF00512">
    <property type="entry name" value="HisKA"/>
    <property type="match status" value="1"/>
</dbReference>
<evidence type="ECO:0000313" key="20">
    <source>
        <dbReference type="Proteomes" id="UP000325286"/>
    </source>
</evidence>
<keyword evidence="20" id="KW-1185">Reference proteome</keyword>
<evidence type="ECO:0000256" key="8">
    <source>
        <dbReference type="ARBA" id="ARBA00022777"/>
    </source>
</evidence>
<dbReference type="Gene3D" id="3.30.565.10">
    <property type="entry name" value="Histidine kinase-like ATPase, C-terminal domain"/>
    <property type="match status" value="1"/>
</dbReference>
<feature type="compositionally biased region" description="Polar residues" evidence="15">
    <location>
        <begin position="1757"/>
        <end position="1767"/>
    </location>
</feature>
<dbReference type="InterPro" id="IPR019734">
    <property type="entry name" value="TPR_rpt"/>
</dbReference>
<dbReference type="SMART" id="SM00388">
    <property type="entry name" value="HisKA"/>
    <property type="match status" value="1"/>
</dbReference>
<dbReference type="SUPFAM" id="SSF55874">
    <property type="entry name" value="ATPase domain of HSP90 chaperone/DNA topoisomerase II/histidine kinase"/>
    <property type="match status" value="1"/>
</dbReference>
<gene>
    <name evidence="19" type="primary">rpfC_3</name>
    <name evidence="19" type="ORF">UC8_50560</name>
</gene>
<feature type="modified residue" description="4-aspartylphosphate" evidence="13">
    <location>
        <position position="1824"/>
    </location>
</feature>
<dbReference type="InterPro" id="IPR003594">
    <property type="entry name" value="HATPase_dom"/>
</dbReference>
<evidence type="ECO:0000256" key="3">
    <source>
        <dbReference type="ARBA" id="ARBA00012438"/>
    </source>
</evidence>
<dbReference type="EMBL" id="CP042914">
    <property type="protein sequence ID" value="QEG43013.1"/>
    <property type="molecule type" value="Genomic_DNA"/>
</dbReference>
<keyword evidence="4 13" id="KW-0597">Phosphoprotein</keyword>
<dbReference type="RefSeq" id="WP_068142193.1">
    <property type="nucleotide sequence ID" value="NZ_CP042914.1"/>
</dbReference>
<dbReference type="Gene3D" id="1.25.40.10">
    <property type="entry name" value="Tetratricopeptide repeat domain"/>
    <property type="match status" value="2"/>
</dbReference>
<evidence type="ECO:0000256" key="6">
    <source>
        <dbReference type="ARBA" id="ARBA00022692"/>
    </source>
</evidence>
<name>A0A5B9R8N5_9BACT</name>
<dbReference type="SMART" id="SM00387">
    <property type="entry name" value="HATPase_c"/>
    <property type="match status" value="1"/>
</dbReference>
<dbReference type="CDD" id="cd17546">
    <property type="entry name" value="REC_hyHK_CKI1_RcsC-like"/>
    <property type="match status" value="1"/>
</dbReference>
<dbReference type="InterPro" id="IPR041664">
    <property type="entry name" value="AAA_16"/>
</dbReference>